<proteinExistence type="predicted"/>
<feature type="chain" id="PRO_5045266180" evidence="1">
    <location>
        <begin position="26"/>
        <end position="118"/>
    </location>
</feature>
<evidence type="ECO:0000313" key="3">
    <source>
        <dbReference type="Proteomes" id="UP001049518"/>
    </source>
</evidence>
<accession>A0ABX8R2D2</accession>
<keyword evidence="1" id="KW-0732">Signal</keyword>
<dbReference type="RefSeq" id="WP_231331134.1">
    <property type="nucleotide sequence ID" value="NZ_CP059572.1"/>
</dbReference>
<dbReference type="Proteomes" id="UP001049518">
    <property type="component" value="Chromosome"/>
</dbReference>
<keyword evidence="3" id="KW-1185">Reference proteome</keyword>
<dbReference type="EMBL" id="CP059572">
    <property type="protein sequence ID" value="QXJ25215.1"/>
    <property type="molecule type" value="Genomic_DNA"/>
</dbReference>
<name>A0ABX8R2D2_9ACTN</name>
<gene>
    <name evidence="2" type="ORF">AGRA3207_006683</name>
</gene>
<evidence type="ECO:0000313" key="2">
    <source>
        <dbReference type="EMBL" id="QXJ25215.1"/>
    </source>
</evidence>
<organism evidence="2 3">
    <name type="scientific">Actinomadura graeca</name>
    <dbReference type="NCBI Taxonomy" id="2750812"/>
    <lineage>
        <taxon>Bacteria</taxon>
        <taxon>Bacillati</taxon>
        <taxon>Actinomycetota</taxon>
        <taxon>Actinomycetes</taxon>
        <taxon>Streptosporangiales</taxon>
        <taxon>Thermomonosporaceae</taxon>
        <taxon>Actinomadura</taxon>
    </lineage>
</organism>
<sequence>MKSMLAPALLVGGILGATLAGTAHAADLERTAGPEYLVLYSEPDLKGSNKPIETKPGCVPVNPPFRAKSAGISSPQFKAILFGTGNCTGTPQAELGPASWKNLPKEISVGSVSFVHSV</sequence>
<protein>
    <submittedName>
        <fullName evidence="2">Uncharacterized protein</fullName>
    </submittedName>
</protein>
<feature type="signal peptide" evidence="1">
    <location>
        <begin position="1"/>
        <end position="25"/>
    </location>
</feature>
<reference evidence="2" key="1">
    <citation type="submission" date="2020-07" db="EMBL/GenBank/DDBJ databases">
        <authorList>
            <person name="Tarantini F.S."/>
            <person name="Hong K.W."/>
            <person name="Chan K.G."/>
        </authorList>
    </citation>
    <scope>NUCLEOTIDE SEQUENCE</scope>
    <source>
        <strain evidence="2">32-07</strain>
    </source>
</reference>
<evidence type="ECO:0000256" key="1">
    <source>
        <dbReference type="SAM" id="SignalP"/>
    </source>
</evidence>